<dbReference type="Proteomes" id="UP000000954">
    <property type="component" value="Chromosome"/>
</dbReference>
<evidence type="ECO:0000313" key="7">
    <source>
        <dbReference type="Proteomes" id="UP000000954"/>
    </source>
</evidence>
<evidence type="ECO:0000256" key="3">
    <source>
        <dbReference type="PROSITE-ProRule" id="PRU01091"/>
    </source>
</evidence>
<dbReference type="EMBL" id="CP001682">
    <property type="protein sequence ID" value="ACU94065.1"/>
    <property type="molecule type" value="Genomic_DNA"/>
</dbReference>
<evidence type="ECO:0000256" key="1">
    <source>
        <dbReference type="ARBA" id="ARBA00023125"/>
    </source>
</evidence>
<dbReference type="HOGENOM" id="CLU_000445_30_3_11"/>
<keyword evidence="1 3" id="KW-0238">DNA-binding</keyword>
<keyword evidence="7" id="KW-1185">Reference proteome</keyword>
<dbReference type="Gene3D" id="1.10.10.10">
    <property type="entry name" value="Winged helix-like DNA-binding domain superfamily/Winged helix DNA-binding domain"/>
    <property type="match status" value="1"/>
</dbReference>
<dbReference type="PANTHER" id="PTHR48111:SF43">
    <property type="entry name" value="STAGE 0 SPORULATION PROTEIN A HOMOLOG"/>
    <property type="match status" value="1"/>
</dbReference>
<accession>C7MMC5</accession>
<dbReference type="GO" id="GO:0032993">
    <property type="term" value="C:protein-DNA complex"/>
    <property type="evidence" value="ECO:0007669"/>
    <property type="project" value="TreeGrafter"/>
</dbReference>
<dbReference type="InterPro" id="IPR036388">
    <property type="entry name" value="WH-like_DNA-bd_sf"/>
</dbReference>
<dbReference type="Pfam" id="PF00486">
    <property type="entry name" value="Trans_reg_C"/>
    <property type="match status" value="1"/>
</dbReference>
<dbReference type="GO" id="GO:0000156">
    <property type="term" value="F:phosphorelay response regulator activity"/>
    <property type="evidence" value="ECO:0007669"/>
    <property type="project" value="TreeGrafter"/>
</dbReference>
<name>C7MMC5_CRYCD</name>
<dbReference type="InterPro" id="IPR001789">
    <property type="entry name" value="Sig_transdc_resp-reg_receiver"/>
</dbReference>
<evidence type="ECO:0000259" key="5">
    <source>
        <dbReference type="PROSITE" id="PS51755"/>
    </source>
</evidence>
<dbReference type="Gene3D" id="3.40.50.2300">
    <property type="match status" value="1"/>
</dbReference>
<dbReference type="Pfam" id="PF00072">
    <property type="entry name" value="Response_reg"/>
    <property type="match status" value="1"/>
</dbReference>
<feature type="domain" description="Response regulatory" evidence="4">
    <location>
        <begin position="7"/>
        <end position="120"/>
    </location>
</feature>
<dbReference type="InterPro" id="IPR039420">
    <property type="entry name" value="WalR-like"/>
</dbReference>
<evidence type="ECO:0000256" key="2">
    <source>
        <dbReference type="PROSITE-ProRule" id="PRU00169"/>
    </source>
</evidence>
<dbReference type="OrthoDB" id="4153060at2"/>
<reference evidence="6 7" key="1">
    <citation type="journal article" date="2009" name="Stand. Genomic Sci.">
        <title>Complete genome sequence of Cryptobacterium curtum type strain (12-3).</title>
        <authorList>
            <person name="Mavrommatis K."/>
            <person name="Pukall R."/>
            <person name="Rohde C."/>
            <person name="Chen F."/>
            <person name="Sims D."/>
            <person name="Brettin T."/>
            <person name="Kuske C."/>
            <person name="Detter J.C."/>
            <person name="Han C."/>
            <person name="Lapidus A."/>
            <person name="Copeland A."/>
            <person name="Glavina Del Rio T."/>
            <person name="Nolan M."/>
            <person name="Lucas S."/>
            <person name="Tice H."/>
            <person name="Cheng J.F."/>
            <person name="Bruce D."/>
            <person name="Goodwin L."/>
            <person name="Pitluck S."/>
            <person name="Ovchinnikova G."/>
            <person name="Pati A."/>
            <person name="Ivanova N."/>
            <person name="Chen A."/>
            <person name="Palaniappan K."/>
            <person name="Chain P."/>
            <person name="D'haeseleer P."/>
            <person name="Goker M."/>
            <person name="Bristow J."/>
            <person name="Eisen J.A."/>
            <person name="Markowitz V."/>
            <person name="Hugenholtz P."/>
            <person name="Rohde M."/>
            <person name="Klenk H.P."/>
            <person name="Kyrpides N.C."/>
        </authorList>
    </citation>
    <scope>NUCLEOTIDE SEQUENCE [LARGE SCALE GENOMIC DNA]</scope>
    <source>
        <strain evidence="7">ATCC 700683 / DSM 15641 / 12-3</strain>
    </source>
</reference>
<feature type="domain" description="OmpR/PhoB-type" evidence="5">
    <location>
        <begin position="130"/>
        <end position="228"/>
    </location>
</feature>
<dbReference type="InterPro" id="IPR016032">
    <property type="entry name" value="Sig_transdc_resp-reg_C-effctor"/>
</dbReference>
<evidence type="ECO:0000313" key="6">
    <source>
        <dbReference type="EMBL" id="ACU94065.1"/>
    </source>
</evidence>
<dbReference type="STRING" id="469378.Ccur_03380"/>
<dbReference type="KEGG" id="ccu:Ccur_03380"/>
<dbReference type="SMART" id="SM00448">
    <property type="entry name" value="REC"/>
    <property type="match status" value="1"/>
</dbReference>
<gene>
    <name evidence="6" type="ordered locus">Ccur_03380</name>
</gene>
<keyword evidence="2" id="KW-0597">Phosphoprotein</keyword>
<evidence type="ECO:0000259" key="4">
    <source>
        <dbReference type="PROSITE" id="PS50110"/>
    </source>
</evidence>
<dbReference type="RefSeq" id="WP_012802753.1">
    <property type="nucleotide sequence ID" value="NC_013170.1"/>
</dbReference>
<protein>
    <submittedName>
        <fullName evidence="6">Response regulator with CheY-like receiver domain protein and winged-helix DNA-binding domain protein</fullName>
    </submittedName>
</protein>
<dbReference type="InterPro" id="IPR011006">
    <property type="entry name" value="CheY-like_superfamily"/>
</dbReference>
<feature type="modified residue" description="4-aspartylphosphate" evidence="2">
    <location>
        <position position="56"/>
    </location>
</feature>
<dbReference type="SMART" id="SM00862">
    <property type="entry name" value="Trans_reg_C"/>
    <property type="match status" value="1"/>
</dbReference>
<feature type="DNA-binding region" description="OmpR/PhoB-type" evidence="3">
    <location>
        <begin position="130"/>
        <end position="228"/>
    </location>
</feature>
<dbReference type="eggNOG" id="COG0745">
    <property type="taxonomic scope" value="Bacteria"/>
</dbReference>
<organism evidence="6 7">
    <name type="scientific">Cryptobacterium curtum (strain ATCC 700683 / DSM 15641 / CCUG 43107 / 12-3)</name>
    <dbReference type="NCBI Taxonomy" id="469378"/>
    <lineage>
        <taxon>Bacteria</taxon>
        <taxon>Bacillati</taxon>
        <taxon>Actinomycetota</taxon>
        <taxon>Coriobacteriia</taxon>
        <taxon>Eggerthellales</taxon>
        <taxon>Eggerthellaceae</taxon>
        <taxon>Cryptobacterium</taxon>
    </lineage>
</organism>
<dbReference type="GO" id="GO:0000976">
    <property type="term" value="F:transcription cis-regulatory region binding"/>
    <property type="evidence" value="ECO:0007669"/>
    <property type="project" value="TreeGrafter"/>
</dbReference>
<dbReference type="AlphaFoldDB" id="C7MMC5"/>
<dbReference type="PROSITE" id="PS51755">
    <property type="entry name" value="OMPR_PHOB"/>
    <property type="match status" value="1"/>
</dbReference>
<dbReference type="SUPFAM" id="SSF46894">
    <property type="entry name" value="C-terminal effector domain of the bipartite response regulators"/>
    <property type="match status" value="1"/>
</dbReference>
<dbReference type="PROSITE" id="PS50110">
    <property type="entry name" value="RESPONSE_REGULATORY"/>
    <property type="match status" value="1"/>
</dbReference>
<sequence length="271" mass="30005">MEQKENNIYIVEDDRTMRENLRTLLEHNGYIVQVLEDFSAPVESILAASANLILLDLNLPHADGRFICREIRRESNIPIIVVTGDDSDLDELICLNFGADDFIAKPYNPQVLLAHVASVLKRTASSVATPAHHTVGGVSLDAECCRVSFAGKQADLTKNELRILSLLMRNAGKIVPRERIQEELWNSDEFIDDNTLTVNVSHLRHTLSTIGADDFIRTKRGIGYSFEVAPSESSKSSYSTELSQLSHADETGCQAMDYKSPQSGCSHLDAS</sequence>
<dbReference type="SUPFAM" id="SSF52172">
    <property type="entry name" value="CheY-like"/>
    <property type="match status" value="1"/>
</dbReference>
<dbReference type="InterPro" id="IPR001867">
    <property type="entry name" value="OmpR/PhoB-type_DNA-bd"/>
</dbReference>
<proteinExistence type="predicted"/>
<dbReference type="PANTHER" id="PTHR48111">
    <property type="entry name" value="REGULATOR OF RPOS"/>
    <property type="match status" value="1"/>
</dbReference>
<dbReference type="CDD" id="cd00383">
    <property type="entry name" value="trans_reg_C"/>
    <property type="match status" value="1"/>
</dbReference>
<dbReference type="GO" id="GO:0006355">
    <property type="term" value="P:regulation of DNA-templated transcription"/>
    <property type="evidence" value="ECO:0007669"/>
    <property type="project" value="InterPro"/>
</dbReference>
<dbReference type="GO" id="GO:0005829">
    <property type="term" value="C:cytosol"/>
    <property type="evidence" value="ECO:0007669"/>
    <property type="project" value="TreeGrafter"/>
</dbReference>